<accession>A0A4P6P5W3</accession>
<dbReference type="InterPro" id="IPR007495">
    <property type="entry name" value="NqrM"/>
</dbReference>
<proteinExistence type="predicted"/>
<protein>
    <submittedName>
        <fullName evidence="1">(Na+)-NQR maturation NqrM</fullName>
    </submittedName>
</protein>
<dbReference type="Pfam" id="PF04400">
    <property type="entry name" value="NqrM"/>
    <property type="match status" value="1"/>
</dbReference>
<name>A0A4P6P5W3_9GAMM</name>
<sequence>MTIFIITFGFFLVIGLAMAVGYIFQKKELAGSCGGLADVGIEKECDCDNPCSSRLEREAAAKLEAEQKLNANDSISVKNI</sequence>
<dbReference type="PANTHER" id="PTHR40691">
    <property type="entry name" value="(NA+)-NQR MATURATION NQRM"/>
    <property type="match status" value="1"/>
</dbReference>
<dbReference type="OrthoDB" id="5296227at2"/>
<dbReference type="RefSeq" id="WP_130603745.1">
    <property type="nucleotide sequence ID" value="NZ_CP034759.1"/>
</dbReference>
<reference evidence="1 2" key="1">
    <citation type="submission" date="2018-12" db="EMBL/GenBank/DDBJ databases">
        <title>Complete genome of Litorilituus sediminis.</title>
        <authorList>
            <person name="Liu A."/>
            <person name="Rong J."/>
        </authorList>
    </citation>
    <scope>NUCLEOTIDE SEQUENCE [LARGE SCALE GENOMIC DNA]</scope>
    <source>
        <strain evidence="1 2">JCM 17549</strain>
    </source>
</reference>
<evidence type="ECO:0000313" key="2">
    <source>
        <dbReference type="Proteomes" id="UP000290244"/>
    </source>
</evidence>
<dbReference type="AlphaFoldDB" id="A0A4P6P5W3"/>
<dbReference type="KEGG" id="lsd:EMK97_15755"/>
<dbReference type="Proteomes" id="UP000290244">
    <property type="component" value="Chromosome"/>
</dbReference>
<organism evidence="1 2">
    <name type="scientific">Litorilituus sediminis</name>
    <dbReference type="NCBI Taxonomy" id="718192"/>
    <lineage>
        <taxon>Bacteria</taxon>
        <taxon>Pseudomonadati</taxon>
        <taxon>Pseudomonadota</taxon>
        <taxon>Gammaproteobacteria</taxon>
        <taxon>Alteromonadales</taxon>
        <taxon>Colwelliaceae</taxon>
        <taxon>Litorilituus</taxon>
    </lineage>
</organism>
<dbReference type="PANTHER" id="PTHR40691:SF1">
    <property type="entry name" value="EXPORTED PROTEIN"/>
    <property type="match status" value="1"/>
</dbReference>
<dbReference type="EMBL" id="CP034759">
    <property type="protein sequence ID" value="QBG37076.1"/>
    <property type="molecule type" value="Genomic_DNA"/>
</dbReference>
<keyword evidence="2" id="KW-1185">Reference proteome</keyword>
<gene>
    <name evidence="1" type="primary">nqrM</name>
    <name evidence="1" type="ORF">EMK97_15755</name>
</gene>
<evidence type="ECO:0000313" key="1">
    <source>
        <dbReference type="EMBL" id="QBG37076.1"/>
    </source>
</evidence>